<keyword evidence="5" id="KW-0472">Membrane</keyword>
<evidence type="ECO:0000256" key="2">
    <source>
        <dbReference type="ARBA" id="ARBA00022777"/>
    </source>
</evidence>
<dbReference type="SUPFAM" id="SSF55874">
    <property type="entry name" value="ATPase domain of HSP90 chaperone/DNA topoisomerase II/histidine kinase"/>
    <property type="match status" value="1"/>
</dbReference>
<feature type="transmembrane region" description="Helical" evidence="5">
    <location>
        <begin position="101"/>
        <end position="118"/>
    </location>
</feature>
<reference evidence="8 9" key="1">
    <citation type="journal article" date="2019" name="Int. J. Syst. Evol. Microbiol.">
        <title>The Global Catalogue of Microorganisms (GCM) 10K type strain sequencing project: providing services to taxonomists for standard genome sequencing and annotation.</title>
        <authorList>
            <consortium name="The Broad Institute Genomics Platform"/>
            <consortium name="The Broad Institute Genome Sequencing Center for Infectious Disease"/>
            <person name="Wu L."/>
            <person name="Ma J."/>
        </authorList>
    </citation>
    <scope>NUCLEOTIDE SEQUENCE [LARGE SCALE GENOMIC DNA]</scope>
    <source>
        <strain evidence="8 9">JCM 9383</strain>
    </source>
</reference>
<feature type="transmembrane region" description="Helical" evidence="5">
    <location>
        <begin position="59"/>
        <end position="81"/>
    </location>
</feature>
<keyword evidence="1" id="KW-0808">Transferase</keyword>
<comment type="caution">
    <text evidence="8">The sequence shown here is derived from an EMBL/GenBank/DDBJ whole genome shotgun (WGS) entry which is preliminary data.</text>
</comment>
<dbReference type="Pfam" id="PF04024">
    <property type="entry name" value="PspC"/>
    <property type="match status" value="1"/>
</dbReference>
<name>A0ABN3VLF7_9PSEU</name>
<dbReference type="EMBL" id="BAAAUX010000020">
    <property type="protein sequence ID" value="GAA2808422.1"/>
    <property type="molecule type" value="Genomic_DNA"/>
</dbReference>
<dbReference type="Gene3D" id="3.30.565.10">
    <property type="entry name" value="Histidine kinase-like ATPase, C-terminal domain"/>
    <property type="match status" value="1"/>
</dbReference>
<sequence length="438" mass="47163">MTIDAVKSRVKRKWRDVAVRQPAGTDTADLRRRRSGRLVAGVSGGIADHLEIPVLWVRALFAVSAAFAGAGIVAYALLWIFVPQGDVREVEVSPKERQQGFGLIVLGGGLTAMVALLGTLPAWLVGPLAVAMAGAAVVWREADEPQRRRWREGARSGVTGALVGEGGRRSMVRILAGAVLVIVGLVSFLVGRVPMRELQFVLLAVLATLVGAAVLTIPWWMRLVRDLNVERASRIRSQERAEIAAHLHDSVLQTLALIQKQAESTREVRRLARGQERELRNWLYGPDGYGKSGADSAEVETAPQTLATALAKACGEVEDSFAIKVQQVVVGDCDLDERHAAQLAAAREAIVNAAKHAGVPEVSVYAEVEAEQVSIYVRDRGSGFDPGSVPADRHGLADSIRGRMERNGGRVRVKTSPGSGTEVQMEMPRAGVRGANRE</sequence>
<evidence type="ECO:0000256" key="3">
    <source>
        <dbReference type="ARBA" id="ARBA00023012"/>
    </source>
</evidence>
<gene>
    <name evidence="8" type="ORF">GCM10010470_49580</name>
</gene>
<evidence type="ECO:0000313" key="8">
    <source>
        <dbReference type="EMBL" id="GAA2808422.1"/>
    </source>
</evidence>
<evidence type="ECO:0000259" key="6">
    <source>
        <dbReference type="Pfam" id="PF02518"/>
    </source>
</evidence>
<keyword evidence="5" id="KW-0812">Transmembrane</keyword>
<dbReference type="InterPro" id="IPR003594">
    <property type="entry name" value="HATPase_dom"/>
</dbReference>
<evidence type="ECO:0000256" key="5">
    <source>
        <dbReference type="SAM" id="Phobius"/>
    </source>
</evidence>
<keyword evidence="3" id="KW-0902">Two-component regulatory system</keyword>
<dbReference type="PANTHER" id="PTHR24421">
    <property type="entry name" value="NITRATE/NITRITE SENSOR PROTEIN NARX-RELATED"/>
    <property type="match status" value="1"/>
</dbReference>
<dbReference type="InterPro" id="IPR007168">
    <property type="entry name" value="Phageshock_PspC_N"/>
</dbReference>
<dbReference type="Proteomes" id="UP001500979">
    <property type="component" value="Unassembled WGS sequence"/>
</dbReference>
<feature type="domain" description="Phage shock protein PspC N-terminal" evidence="7">
    <location>
        <begin position="30"/>
        <end position="84"/>
    </location>
</feature>
<organism evidence="8 9">
    <name type="scientific">Saccharopolyspora taberi</name>
    <dbReference type="NCBI Taxonomy" id="60895"/>
    <lineage>
        <taxon>Bacteria</taxon>
        <taxon>Bacillati</taxon>
        <taxon>Actinomycetota</taxon>
        <taxon>Actinomycetes</taxon>
        <taxon>Pseudonocardiales</taxon>
        <taxon>Pseudonocardiaceae</taxon>
        <taxon>Saccharopolyspora</taxon>
    </lineage>
</organism>
<dbReference type="InterPro" id="IPR036890">
    <property type="entry name" value="HATPase_C_sf"/>
</dbReference>
<evidence type="ECO:0000259" key="7">
    <source>
        <dbReference type="Pfam" id="PF04024"/>
    </source>
</evidence>
<evidence type="ECO:0000313" key="9">
    <source>
        <dbReference type="Proteomes" id="UP001500979"/>
    </source>
</evidence>
<evidence type="ECO:0000256" key="1">
    <source>
        <dbReference type="ARBA" id="ARBA00022679"/>
    </source>
</evidence>
<dbReference type="PANTHER" id="PTHR24421:SF61">
    <property type="entry name" value="OXYGEN SENSOR HISTIDINE KINASE NREB"/>
    <property type="match status" value="1"/>
</dbReference>
<dbReference type="InterPro" id="IPR050482">
    <property type="entry name" value="Sensor_HK_TwoCompSys"/>
</dbReference>
<evidence type="ECO:0000256" key="4">
    <source>
        <dbReference type="SAM" id="MobiDB-lite"/>
    </source>
</evidence>
<keyword evidence="2" id="KW-0418">Kinase</keyword>
<dbReference type="GO" id="GO:0005524">
    <property type="term" value="F:ATP binding"/>
    <property type="evidence" value="ECO:0007669"/>
    <property type="project" value="UniProtKB-KW"/>
</dbReference>
<keyword evidence="5" id="KW-1133">Transmembrane helix</keyword>
<feature type="transmembrane region" description="Helical" evidence="5">
    <location>
        <begin position="174"/>
        <end position="194"/>
    </location>
</feature>
<protein>
    <submittedName>
        <fullName evidence="8">ATP-binding protein</fullName>
    </submittedName>
</protein>
<keyword evidence="9" id="KW-1185">Reference proteome</keyword>
<keyword evidence="8" id="KW-0547">Nucleotide-binding</keyword>
<proteinExistence type="predicted"/>
<accession>A0ABN3VLF7</accession>
<feature type="transmembrane region" description="Helical" evidence="5">
    <location>
        <begin position="200"/>
        <end position="221"/>
    </location>
</feature>
<feature type="domain" description="Histidine kinase/HSP90-like ATPase" evidence="6">
    <location>
        <begin position="346"/>
        <end position="429"/>
    </location>
</feature>
<keyword evidence="8" id="KW-0067">ATP-binding</keyword>
<feature type="region of interest" description="Disordered" evidence="4">
    <location>
        <begin position="401"/>
        <end position="438"/>
    </location>
</feature>
<dbReference type="Pfam" id="PF02518">
    <property type="entry name" value="HATPase_c"/>
    <property type="match status" value="1"/>
</dbReference>